<comment type="caution">
    <text evidence="3">The sequence shown here is derived from an EMBL/GenBank/DDBJ whole genome shotgun (WGS) entry which is preliminary data.</text>
</comment>
<evidence type="ECO:0000313" key="4">
    <source>
        <dbReference type="Proteomes" id="UP000478571"/>
    </source>
</evidence>
<name>A0A6L8LY90_9VIBR</name>
<keyword evidence="3" id="KW-0012">Acyltransferase</keyword>
<sequence length="369" mass="41816">MVKKHIDALTGIRGIAALWVLLHHLVTQYPLEGKLPHWVTNIAEKGWLGVDLFFLLSGFVIAYVHHNDFSHRLSFSSWRRFMWLRIARIYPVHLVTTLALVPIFFIASTLFNYHSPADAFSLPKLLFSMSLTNGFGLENSVGWNAPSWSVSSEFFAYLCFPFLAALLFRASLFTLQCFAIIAAVFALTISLGWGLTDRQSYFAGWQFVLLRVLSEFLVGMLIFRLYQIIKVTTLLPMAVVALFIIAFMALFNTHSRWDWVMIMAFGLLLFSLTDNSHFASRWLSGSVAVYLGKISYSVYLCHGVVFMVLNSAFGRLLPDWSGVALSVPIAAYIGVSILAAHITYTFIEVPAQAWLKQRIKREYRADVKT</sequence>
<dbReference type="GO" id="GO:0016020">
    <property type="term" value="C:membrane"/>
    <property type="evidence" value="ECO:0007669"/>
    <property type="project" value="TreeGrafter"/>
</dbReference>
<keyword evidence="1" id="KW-0472">Membrane</keyword>
<organism evidence="3 4">
    <name type="scientific">Vibrio tetraodonis subsp. pristinus</name>
    <dbReference type="NCBI Taxonomy" id="2695891"/>
    <lineage>
        <taxon>Bacteria</taxon>
        <taxon>Pseudomonadati</taxon>
        <taxon>Pseudomonadota</taxon>
        <taxon>Gammaproteobacteria</taxon>
        <taxon>Vibrionales</taxon>
        <taxon>Vibrionaceae</taxon>
        <taxon>Vibrio</taxon>
    </lineage>
</organism>
<reference evidence="3 4" key="1">
    <citation type="submission" date="2020-01" db="EMBL/GenBank/DDBJ databases">
        <title>Draft Genome Sequence of Vibrio sp. strain OCN044, Isolated from a Healthy Coral at Palmyra Atoll.</title>
        <authorList>
            <person name="Videau P."/>
            <person name="Loughran R."/>
            <person name="Esquivel A."/>
            <person name="Deadmond M."/>
            <person name="Paddock B.E."/>
            <person name="Saw J.H."/>
            <person name="Ushijima B."/>
        </authorList>
    </citation>
    <scope>NUCLEOTIDE SEQUENCE [LARGE SCALE GENOMIC DNA]</scope>
    <source>
        <strain evidence="3 4">OCN044</strain>
    </source>
</reference>
<accession>A0A6L8LY90</accession>
<dbReference type="Proteomes" id="UP000478571">
    <property type="component" value="Unassembled WGS sequence"/>
</dbReference>
<dbReference type="AlphaFoldDB" id="A0A6L8LY90"/>
<feature type="transmembrane region" description="Helical" evidence="1">
    <location>
        <begin position="46"/>
        <end position="65"/>
    </location>
</feature>
<feature type="domain" description="Acyltransferase 3" evidence="2">
    <location>
        <begin position="7"/>
        <end position="335"/>
    </location>
</feature>
<evidence type="ECO:0000313" key="3">
    <source>
        <dbReference type="EMBL" id="MYM60066.1"/>
    </source>
</evidence>
<dbReference type="EMBL" id="WWEU01000004">
    <property type="protein sequence ID" value="MYM60066.1"/>
    <property type="molecule type" value="Genomic_DNA"/>
</dbReference>
<protein>
    <submittedName>
        <fullName evidence="3">Acyltransferase family protein</fullName>
    </submittedName>
</protein>
<feature type="transmembrane region" description="Helical" evidence="1">
    <location>
        <begin position="233"/>
        <end position="251"/>
    </location>
</feature>
<proteinExistence type="predicted"/>
<evidence type="ECO:0000256" key="1">
    <source>
        <dbReference type="SAM" id="Phobius"/>
    </source>
</evidence>
<feature type="transmembrane region" description="Helical" evidence="1">
    <location>
        <begin position="154"/>
        <end position="170"/>
    </location>
</feature>
<feature type="transmembrane region" description="Helical" evidence="1">
    <location>
        <begin position="177"/>
        <end position="196"/>
    </location>
</feature>
<dbReference type="RefSeq" id="WP_160930331.1">
    <property type="nucleotide sequence ID" value="NZ_WWEU01000004.1"/>
</dbReference>
<dbReference type="InterPro" id="IPR050879">
    <property type="entry name" value="Acyltransferase_3"/>
</dbReference>
<dbReference type="GO" id="GO:0016747">
    <property type="term" value="F:acyltransferase activity, transferring groups other than amino-acyl groups"/>
    <property type="evidence" value="ECO:0007669"/>
    <property type="project" value="InterPro"/>
</dbReference>
<feature type="transmembrane region" description="Helical" evidence="1">
    <location>
        <begin position="86"/>
        <end position="111"/>
    </location>
</feature>
<dbReference type="InterPro" id="IPR002656">
    <property type="entry name" value="Acyl_transf_3_dom"/>
</dbReference>
<feature type="transmembrane region" description="Helical" evidence="1">
    <location>
        <begin position="257"/>
        <end position="275"/>
    </location>
</feature>
<gene>
    <name evidence="3" type="ORF">GTG28_12605</name>
</gene>
<dbReference type="GO" id="GO:0000271">
    <property type="term" value="P:polysaccharide biosynthetic process"/>
    <property type="evidence" value="ECO:0007669"/>
    <property type="project" value="TreeGrafter"/>
</dbReference>
<feature type="transmembrane region" description="Helical" evidence="1">
    <location>
        <begin position="329"/>
        <end position="351"/>
    </location>
</feature>
<evidence type="ECO:0000259" key="2">
    <source>
        <dbReference type="Pfam" id="PF01757"/>
    </source>
</evidence>
<dbReference type="PANTHER" id="PTHR23028">
    <property type="entry name" value="ACETYLTRANSFERASE"/>
    <property type="match status" value="1"/>
</dbReference>
<keyword evidence="1" id="KW-0812">Transmembrane</keyword>
<keyword evidence="3" id="KW-0808">Transferase</keyword>
<keyword evidence="4" id="KW-1185">Reference proteome</keyword>
<dbReference type="Pfam" id="PF01757">
    <property type="entry name" value="Acyl_transf_3"/>
    <property type="match status" value="1"/>
</dbReference>
<feature type="transmembrane region" description="Helical" evidence="1">
    <location>
        <begin position="287"/>
        <end position="309"/>
    </location>
</feature>
<feature type="transmembrane region" description="Helical" evidence="1">
    <location>
        <begin position="7"/>
        <end position="26"/>
    </location>
</feature>
<keyword evidence="1" id="KW-1133">Transmembrane helix</keyword>
<dbReference type="PANTHER" id="PTHR23028:SF131">
    <property type="entry name" value="BLR2367 PROTEIN"/>
    <property type="match status" value="1"/>
</dbReference>
<feature type="transmembrane region" description="Helical" evidence="1">
    <location>
        <begin position="202"/>
        <end position="226"/>
    </location>
</feature>